<evidence type="ECO:0000313" key="2">
    <source>
        <dbReference type="EMBL" id="SFF16167.1"/>
    </source>
</evidence>
<keyword evidence="1" id="KW-1133">Transmembrane helix</keyword>
<evidence type="ECO:0000313" key="3">
    <source>
        <dbReference type="Proteomes" id="UP000198855"/>
    </source>
</evidence>
<dbReference type="AlphaFoldDB" id="A0A1I2GH48"/>
<protein>
    <submittedName>
        <fullName evidence="2">Uncharacterized protein</fullName>
    </submittedName>
</protein>
<dbReference type="STRING" id="1045775.SAMN05216378_5200"/>
<feature type="transmembrane region" description="Helical" evidence="1">
    <location>
        <begin position="15"/>
        <end position="34"/>
    </location>
</feature>
<keyword evidence="1" id="KW-0812">Transmembrane</keyword>
<keyword evidence="1" id="KW-0472">Membrane</keyword>
<gene>
    <name evidence="2" type="ORF">SAMN05216378_5200</name>
</gene>
<name>A0A1I2GH48_9BACL</name>
<organism evidence="2 3">
    <name type="scientific">Paenibacillus catalpae</name>
    <dbReference type="NCBI Taxonomy" id="1045775"/>
    <lineage>
        <taxon>Bacteria</taxon>
        <taxon>Bacillati</taxon>
        <taxon>Bacillota</taxon>
        <taxon>Bacilli</taxon>
        <taxon>Bacillales</taxon>
        <taxon>Paenibacillaceae</taxon>
        <taxon>Paenibacillus</taxon>
    </lineage>
</organism>
<accession>A0A1I2GH48</accession>
<keyword evidence="3" id="KW-1185">Reference proteome</keyword>
<sequence>MNRNERQKDGARKRYRLFVLIWNVGIYGGQVLLLHQTQLRVSK</sequence>
<dbReference type="EMBL" id="FOMT01000006">
    <property type="protein sequence ID" value="SFF16167.1"/>
    <property type="molecule type" value="Genomic_DNA"/>
</dbReference>
<reference evidence="3" key="1">
    <citation type="submission" date="2016-10" db="EMBL/GenBank/DDBJ databases">
        <authorList>
            <person name="Varghese N."/>
            <person name="Submissions S."/>
        </authorList>
    </citation>
    <scope>NUCLEOTIDE SEQUENCE [LARGE SCALE GENOMIC DNA]</scope>
    <source>
        <strain evidence="3">CGMCC 1.10784</strain>
    </source>
</reference>
<proteinExistence type="predicted"/>
<dbReference type="Proteomes" id="UP000198855">
    <property type="component" value="Unassembled WGS sequence"/>
</dbReference>
<evidence type="ECO:0000256" key="1">
    <source>
        <dbReference type="SAM" id="Phobius"/>
    </source>
</evidence>